<sequence length="157" mass="17801">MQGFIHDERAVSMSVGFILTFTITVICMSVLIGSIFTMLDRARETAMRDEFEIHGNEIALQIANMDTAVQIMQTSGGKIRSIDYKLIMPDKIADKQYSVKISNQTSEIIFESEGRHETRVKVPYVALNTNVASGIVYSNSDNFRLYYDQDSNMIRID</sequence>
<feature type="transmembrane region" description="Helical" evidence="1">
    <location>
        <begin position="15"/>
        <end position="39"/>
    </location>
</feature>
<dbReference type="RefSeq" id="WP_015323576.1">
    <property type="nucleotide sequence ID" value="NC_019977.1"/>
</dbReference>
<name>L0KSL5_METHD</name>
<dbReference type="Pfam" id="PF23928">
    <property type="entry name" value="DUF7266"/>
    <property type="match status" value="1"/>
</dbReference>
<reference evidence="3" key="1">
    <citation type="submission" date="2012-02" db="EMBL/GenBank/DDBJ databases">
        <title>Complete sequence of chromosome of Methanomethylovorans hollandica DSM 15978.</title>
        <authorList>
            <person name="Lucas S."/>
            <person name="Copeland A."/>
            <person name="Lapidus A."/>
            <person name="Glavina del Rio T."/>
            <person name="Dalin E."/>
            <person name="Tice H."/>
            <person name="Bruce D."/>
            <person name="Goodwin L."/>
            <person name="Pitluck S."/>
            <person name="Peters L."/>
            <person name="Mikhailova N."/>
            <person name="Held B."/>
            <person name="Kyrpides N."/>
            <person name="Mavromatis K."/>
            <person name="Ivanova N."/>
            <person name="Brettin T."/>
            <person name="Detter J.C."/>
            <person name="Han C."/>
            <person name="Larimer F."/>
            <person name="Land M."/>
            <person name="Hauser L."/>
            <person name="Markowitz V."/>
            <person name="Cheng J.-F."/>
            <person name="Hugenholtz P."/>
            <person name="Woyke T."/>
            <person name="Wu D."/>
            <person name="Spring S."/>
            <person name="Schroeder M."/>
            <person name="Brambilla E."/>
            <person name="Klenk H.-P."/>
            <person name="Eisen J.A."/>
        </authorList>
    </citation>
    <scope>NUCLEOTIDE SEQUENCE [LARGE SCALE GENOMIC DNA]</scope>
    <source>
        <strain evidence="3">DSM 15978 / NBRC 107637 / DMS1</strain>
    </source>
</reference>
<protein>
    <submittedName>
        <fullName evidence="2">Uncharacterized protein</fullName>
    </submittedName>
</protein>
<dbReference type="OrthoDB" id="118020at2157"/>
<keyword evidence="1" id="KW-0472">Membrane</keyword>
<keyword evidence="1" id="KW-1133">Transmembrane helix</keyword>
<dbReference type="InterPro" id="IPR055690">
    <property type="entry name" value="DUF7266"/>
</dbReference>
<proteinExistence type="predicted"/>
<gene>
    <name evidence="2" type="ordered locus">Metho_0119</name>
</gene>
<organism evidence="2 3">
    <name type="scientific">Methanomethylovorans hollandica (strain DSM 15978 / NBRC 107637 / DMS1)</name>
    <dbReference type="NCBI Taxonomy" id="867904"/>
    <lineage>
        <taxon>Archaea</taxon>
        <taxon>Methanobacteriati</taxon>
        <taxon>Methanobacteriota</taxon>
        <taxon>Stenosarchaea group</taxon>
        <taxon>Methanomicrobia</taxon>
        <taxon>Methanosarcinales</taxon>
        <taxon>Methanosarcinaceae</taxon>
        <taxon>Methanomethylovorans</taxon>
    </lineage>
</organism>
<dbReference type="AlphaFoldDB" id="L0KSL5"/>
<dbReference type="EMBL" id="CP003362">
    <property type="protein sequence ID" value="AGB48407.1"/>
    <property type="molecule type" value="Genomic_DNA"/>
</dbReference>
<evidence type="ECO:0000313" key="2">
    <source>
        <dbReference type="EMBL" id="AGB48407.1"/>
    </source>
</evidence>
<dbReference type="STRING" id="867904.Metho_0119"/>
<dbReference type="KEGG" id="mhz:Metho_0119"/>
<dbReference type="Proteomes" id="UP000010866">
    <property type="component" value="Chromosome"/>
</dbReference>
<dbReference type="HOGENOM" id="CLU_1656889_0_0_2"/>
<evidence type="ECO:0000256" key="1">
    <source>
        <dbReference type="SAM" id="Phobius"/>
    </source>
</evidence>
<accession>L0KSL5</accession>
<evidence type="ECO:0000313" key="3">
    <source>
        <dbReference type="Proteomes" id="UP000010866"/>
    </source>
</evidence>
<keyword evidence="1" id="KW-0812">Transmembrane</keyword>
<dbReference type="GeneID" id="14407980"/>
<keyword evidence="3" id="KW-1185">Reference proteome</keyword>